<dbReference type="EMBL" id="JBHMAG010000006">
    <property type="protein sequence ID" value="MFB9751349.1"/>
    <property type="molecule type" value="Genomic_DNA"/>
</dbReference>
<feature type="domain" description="Metallo-beta-lactamase" evidence="4">
    <location>
        <begin position="23"/>
        <end position="237"/>
    </location>
</feature>
<evidence type="ECO:0000313" key="5">
    <source>
        <dbReference type="EMBL" id="MFB9751349.1"/>
    </source>
</evidence>
<dbReference type="PANTHER" id="PTHR23131">
    <property type="entry name" value="ENDORIBONUCLEASE LACTB2"/>
    <property type="match status" value="1"/>
</dbReference>
<dbReference type="InterPro" id="IPR036866">
    <property type="entry name" value="RibonucZ/Hydroxyglut_hydro"/>
</dbReference>
<dbReference type="InterPro" id="IPR001279">
    <property type="entry name" value="Metallo-B-lactamas"/>
</dbReference>
<accession>A0ABV5VST3</accession>
<comment type="function">
    <text evidence="2">Counteracts the endogenous Pycsar antiviral defense system. Phosphodiesterase that enables metal-dependent hydrolysis of host cyclic nucleotide Pycsar defense signals such as cCMP and cUMP.</text>
</comment>
<dbReference type="Proteomes" id="UP001589619">
    <property type="component" value="Unassembled WGS sequence"/>
</dbReference>
<evidence type="ECO:0000256" key="3">
    <source>
        <dbReference type="ARBA" id="ARBA00048505"/>
    </source>
</evidence>
<dbReference type="Gene3D" id="3.60.15.10">
    <property type="entry name" value="Ribonuclease Z/Hydroxyacylglutathione hydrolase-like"/>
    <property type="match status" value="1"/>
</dbReference>
<dbReference type="InterPro" id="IPR050662">
    <property type="entry name" value="Sec-metab_biosynth-thioest"/>
</dbReference>
<evidence type="ECO:0000259" key="4">
    <source>
        <dbReference type="SMART" id="SM00849"/>
    </source>
</evidence>
<comment type="catalytic activity">
    <reaction evidence="1">
        <text>3',5'-cyclic CMP + H2O = CMP + H(+)</text>
        <dbReference type="Rhea" id="RHEA:72675"/>
        <dbReference type="ChEBI" id="CHEBI:15377"/>
        <dbReference type="ChEBI" id="CHEBI:15378"/>
        <dbReference type="ChEBI" id="CHEBI:58003"/>
        <dbReference type="ChEBI" id="CHEBI:60377"/>
    </reaction>
    <physiologicalReaction direction="left-to-right" evidence="1">
        <dbReference type="Rhea" id="RHEA:72676"/>
    </physiologicalReaction>
</comment>
<dbReference type="PANTHER" id="PTHR23131:SF4">
    <property type="entry name" value="METALLO-BETA-LACTAMASE SUPERFAMILY POTEIN"/>
    <property type="match status" value="1"/>
</dbReference>
<gene>
    <name evidence="5" type="ORF">ACFFNY_07200</name>
</gene>
<proteinExistence type="predicted"/>
<sequence>MSHYTLQPHGIYQIRLPMGNPPWMNSYLLPDGDGYALIDPGFNTEAIIALWQEISEEIGFTFDQIRKILVTHHHPDHYGLAGWFQQQSDAPVYVSTIAKKQIEGLWGEGRPLVSYFLETYRKNGLPADLLEQLGEHLKNNMQQVLPKPTLTTLDEGETIQIGDATFEVLHIPGHAAGHSAFYSEELQVIFVGDQVMPDSLPDTCYVSDEFDPNPIHSFIHSLNKLKPYSVQVAFPGHHQPFAHFGERLEQLKRLNAERQQKVVDQFTTEEWKTAYEAYYGVFEPVPALIQKRFHFTETISRVRYALSERLIEQSEQNGIVKYRKISS</sequence>
<dbReference type="SUPFAM" id="SSF56281">
    <property type="entry name" value="Metallo-hydrolase/oxidoreductase"/>
    <property type="match status" value="1"/>
</dbReference>
<name>A0ABV5VST3_9BACL</name>
<dbReference type="SMART" id="SM00849">
    <property type="entry name" value="Lactamase_B"/>
    <property type="match status" value="1"/>
</dbReference>
<keyword evidence="6" id="KW-1185">Reference proteome</keyword>
<evidence type="ECO:0000256" key="1">
    <source>
        <dbReference type="ARBA" id="ARBA00034221"/>
    </source>
</evidence>
<protein>
    <submittedName>
        <fullName evidence="5">MBL fold metallo-hydrolase</fullName>
    </submittedName>
</protein>
<evidence type="ECO:0000256" key="2">
    <source>
        <dbReference type="ARBA" id="ARBA00034301"/>
    </source>
</evidence>
<reference evidence="5 6" key="1">
    <citation type="submission" date="2024-09" db="EMBL/GenBank/DDBJ databases">
        <authorList>
            <person name="Sun Q."/>
            <person name="Mori K."/>
        </authorList>
    </citation>
    <scope>NUCLEOTIDE SEQUENCE [LARGE SCALE GENOMIC DNA]</scope>
    <source>
        <strain evidence="5 6">JCM 12520</strain>
    </source>
</reference>
<organism evidence="5 6">
    <name type="scientific">Paenibacillus hodogayensis</name>
    <dbReference type="NCBI Taxonomy" id="279208"/>
    <lineage>
        <taxon>Bacteria</taxon>
        <taxon>Bacillati</taxon>
        <taxon>Bacillota</taxon>
        <taxon>Bacilli</taxon>
        <taxon>Bacillales</taxon>
        <taxon>Paenibacillaceae</taxon>
        <taxon>Paenibacillus</taxon>
    </lineage>
</organism>
<comment type="catalytic activity">
    <reaction evidence="3">
        <text>3',5'-cyclic UMP + H2O = UMP + H(+)</text>
        <dbReference type="Rhea" id="RHEA:70575"/>
        <dbReference type="ChEBI" id="CHEBI:15377"/>
        <dbReference type="ChEBI" id="CHEBI:15378"/>
        <dbReference type="ChEBI" id="CHEBI:57865"/>
        <dbReference type="ChEBI" id="CHEBI:184387"/>
    </reaction>
    <physiologicalReaction direction="left-to-right" evidence="3">
        <dbReference type="Rhea" id="RHEA:70576"/>
    </physiologicalReaction>
</comment>
<dbReference type="RefSeq" id="WP_344906474.1">
    <property type="nucleotide sequence ID" value="NZ_BAAAYO010000005.1"/>
</dbReference>
<comment type="caution">
    <text evidence="5">The sequence shown here is derived from an EMBL/GenBank/DDBJ whole genome shotgun (WGS) entry which is preliminary data.</text>
</comment>
<evidence type="ECO:0000313" key="6">
    <source>
        <dbReference type="Proteomes" id="UP001589619"/>
    </source>
</evidence>
<dbReference type="Pfam" id="PF00753">
    <property type="entry name" value="Lactamase_B"/>
    <property type="match status" value="1"/>
</dbReference>